<name>U1N557_9EURY</name>
<evidence type="ECO:0008006" key="3">
    <source>
        <dbReference type="Google" id="ProtNLM"/>
    </source>
</evidence>
<protein>
    <recommendedName>
        <fullName evidence="3">Transposase</fullName>
    </recommendedName>
</protein>
<proteinExistence type="predicted"/>
<organism evidence="1 2">
    <name type="scientific">Haloquadratum walsbyi J07HQW1</name>
    <dbReference type="NCBI Taxonomy" id="1238424"/>
    <lineage>
        <taxon>Archaea</taxon>
        <taxon>Methanobacteriati</taxon>
        <taxon>Methanobacteriota</taxon>
        <taxon>Stenosarchaea group</taxon>
        <taxon>Halobacteria</taxon>
        <taxon>Halobacteriales</taxon>
        <taxon>Haloferacaceae</taxon>
        <taxon>Haloquadratum</taxon>
    </lineage>
</organism>
<dbReference type="EMBL" id="KE356560">
    <property type="protein sequence ID" value="ERG91735.1"/>
    <property type="molecule type" value="Genomic_DNA"/>
</dbReference>
<evidence type="ECO:0000313" key="1">
    <source>
        <dbReference type="EMBL" id="ERG91735.1"/>
    </source>
</evidence>
<sequence>MSVVGTMIRTHATVIIIQQVKGDTSWNLRDKLEFSLPSPWTRTYFLSSADEVSGQTIEE</sequence>
<dbReference type="HOGENOM" id="CLU_2949245_0_0_2"/>
<reference evidence="1 2" key="1">
    <citation type="journal article" date="2013" name="PLoS ONE">
        <title>Assembly-driven community genomics of a hypersaline microbial ecosystem.</title>
        <authorList>
            <person name="Podell S."/>
            <person name="Ugalde J.A."/>
            <person name="Narasingarao P."/>
            <person name="Banfield J.F."/>
            <person name="Heidelberg K.B."/>
            <person name="Allen E.E."/>
        </authorList>
    </citation>
    <scope>NUCLEOTIDE SEQUENCE [LARGE SCALE GENOMIC DNA]</scope>
    <source>
        <strain evidence="2">J07HQW1</strain>
    </source>
</reference>
<dbReference type="AlphaFoldDB" id="U1N557"/>
<evidence type="ECO:0000313" key="2">
    <source>
        <dbReference type="Proteomes" id="UP000030649"/>
    </source>
</evidence>
<dbReference type="Proteomes" id="UP000030649">
    <property type="component" value="Unassembled WGS sequence"/>
</dbReference>
<accession>U1N557</accession>
<gene>
    <name evidence="1" type="ORF">J07HQW1_01769</name>
</gene>